<proteinExistence type="predicted"/>
<name>A0A8R2FDS6_ACYPI</name>
<accession>A0A8R2FDS6</accession>
<organism evidence="2 3">
    <name type="scientific">Acyrthosiphon pisum</name>
    <name type="common">Pea aphid</name>
    <dbReference type="NCBI Taxonomy" id="7029"/>
    <lineage>
        <taxon>Eukaryota</taxon>
        <taxon>Metazoa</taxon>
        <taxon>Ecdysozoa</taxon>
        <taxon>Arthropoda</taxon>
        <taxon>Hexapoda</taxon>
        <taxon>Insecta</taxon>
        <taxon>Pterygota</taxon>
        <taxon>Neoptera</taxon>
        <taxon>Paraneoptera</taxon>
        <taxon>Hemiptera</taxon>
        <taxon>Sternorrhyncha</taxon>
        <taxon>Aphidomorpha</taxon>
        <taxon>Aphidoidea</taxon>
        <taxon>Aphididae</taxon>
        <taxon>Macrosiphini</taxon>
        <taxon>Acyrthosiphon</taxon>
    </lineage>
</organism>
<reference evidence="3" key="1">
    <citation type="submission" date="2010-06" db="EMBL/GenBank/DDBJ databases">
        <authorList>
            <person name="Jiang H."/>
            <person name="Abraham K."/>
            <person name="Ali S."/>
            <person name="Alsbrooks S.L."/>
            <person name="Anim B.N."/>
            <person name="Anosike U.S."/>
            <person name="Attaway T."/>
            <person name="Bandaranaike D.P."/>
            <person name="Battles P.K."/>
            <person name="Bell S.N."/>
            <person name="Bell A.V."/>
            <person name="Beltran B."/>
            <person name="Bickham C."/>
            <person name="Bustamante Y."/>
            <person name="Caleb T."/>
            <person name="Canada A."/>
            <person name="Cardenas V."/>
            <person name="Carter K."/>
            <person name="Chacko J."/>
            <person name="Chandrabose M.N."/>
            <person name="Chavez D."/>
            <person name="Chavez A."/>
            <person name="Chen L."/>
            <person name="Chu H.-S."/>
            <person name="Claassen K.J."/>
            <person name="Cockrell R."/>
            <person name="Collins M."/>
            <person name="Cooper J.A."/>
            <person name="Cree A."/>
            <person name="Curry S.M."/>
            <person name="Da Y."/>
            <person name="Dao M.D."/>
            <person name="Das B."/>
            <person name="Davila M.-L."/>
            <person name="Davy-Carroll L."/>
            <person name="Denson S."/>
            <person name="Dinh H."/>
            <person name="Ebong V.E."/>
            <person name="Edwards J.R."/>
            <person name="Egan A."/>
            <person name="El-Daye J."/>
            <person name="Escobedo L."/>
            <person name="Fernandez S."/>
            <person name="Fernando P.R."/>
            <person name="Flagg N."/>
            <person name="Forbes L.D."/>
            <person name="Fowler R.G."/>
            <person name="Fu Q."/>
            <person name="Gabisi R.A."/>
            <person name="Ganer J."/>
            <person name="Garbino Pronczuk A."/>
            <person name="Garcia R.M."/>
            <person name="Garner T."/>
            <person name="Garrett T.E."/>
            <person name="Gonzalez D.A."/>
            <person name="Hamid H."/>
            <person name="Hawkins E.S."/>
            <person name="Hirani K."/>
            <person name="Hogues M.E."/>
            <person name="Hollins B."/>
            <person name="Hsiao C.-H."/>
            <person name="Jabil R."/>
            <person name="James M.L."/>
            <person name="Jhangiani S.N."/>
            <person name="Johnson B."/>
            <person name="Johnson Q."/>
            <person name="Joshi V."/>
            <person name="Kalu J.B."/>
            <person name="Kam C."/>
            <person name="Kashfia A."/>
            <person name="Keebler J."/>
            <person name="Kisamo H."/>
            <person name="Kovar C.L."/>
            <person name="Lago L.A."/>
            <person name="Lai C.-Y."/>
            <person name="Laidlaw J."/>
            <person name="Lara F."/>
            <person name="Le T.-K."/>
            <person name="Lee S.L."/>
            <person name="Legall F.H."/>
            <person name="Lemon S.J."/>
            <person name="Lewis L.R."/>
            <person name="Li B."/>
            <person name="Liu Y."/>
            <person name="Liu Y.-S."/>
            <person name="Lopez J."/>
            <person name="Lozado R.J."/>
            <person name="Lu J."/>
            <person name="Madu R.C."/>
            <person name="Maheshwari M."/>
            <person name="Maheshwari R."/>
            <person name="Malloy K."/>
            <person name="Martinez E."/>
            <person name="Mathew T."/>
            <person name="Mercado I.C."/>
            <person name="Mercado C."/>
            <person name="Meyer B."/>
            <person name="Montgomery K."/>
            <person name="Morgan M.B."/>
            <person name="Munidasa M."/>
            <person name="Nazareth L.V."/>
            <person name="Nelson J."/>
            <person name="Ng B.M."/>
            <person name="Nguyen N.B."/>
            <person name="Nguyen P.Q."/>
            <person name="Nguyen T."/>
            <person name="Obregon M."/>
            <person name="Okwuonu G.O."/>
            <person name="Onwere C.G."/>
            <person name="Orozco G."/>
            <person name="Parra A."/>
            <person name="Patel S."/>
            <person name="Patil S."/>
            <person name="Perez A."/>
            <person name="Perez Y."/>
            <person name="Pham C."/>
            <person name="Primus E.L."/>
            <person name="Pu L.-L."/>
            <person name="Puazo M."/>
            <person name="Qin X."/>
            <person name="Quiroz J.B."/>
            <person name="Reese J."/>
            <person name="Richards S."/>
            <person name="Rives C.M."/>
            <person name="Robberts R."/>
            <person name="Ruiz S.J."/>
            <person name="Ruiz M.J."/>
            <person name="Santibanez J."/>
            <person name="Schneider B.W."/>
            <person name="Sisson I."/>
            <person name="Smith M."/>
            <person name="Sodergren E."/>
            <person name="Song X.-Z."/>
            <person name="Song B.B."/>
            <person name="Summersgill H."/>
            <person name="Thelus R."/>
            <person name="Thornton R.D."/>
            <person name="Trejos Z.Y."/>
            <person name="Usmani K."/>
            <person name="Vattathil S."/>
            <person name="Villasana D."/>
            <person name="Walker D.L."/>
            <person name="Wang S."/>
            <person name="Wang K."/>
            <person name="White C.S."/>
            <person name="Williams A.C."/>
            <person name="Williamson J."/>
            <person name="Wilson K."/>
            <person name="Woghiren I.O."/>
            <person name="Woodworth J.R."/>
            <person name="Worley K.C."/>
            <person name="Wright R.A."/>
            <person name="Wu W."/>
            <person name="Young L."/>
            <person name="Zhang L."/>
            <person name="Zhang J."/>
            <person name="Zhu Y."/>
            <person name="Muzny D.M."/>
            <person name="Weinstock G."/>
            <person name="Gibbs R.A."/>
        </authorList>
    </citation>
    <scope>NUCLEOTIDE SEQUENCE [LARGE SCALE GENOMIC DNA]</scope>
    <source>
        <strain evidence="3">LSR1</strain>
    </source>
</reference>
<dbReference type="GO" id="GO:0046983">
    <property type="term" value="F:protein dimerization activity"/>
    <property type="evidence" value="ECO:0007669"/>
    <property type="project" value="InterPro"/>
</dbReference>
<dbReference type="AlphaFoldDB" id="A0A8R2FDS6"/>
<dbReference type="PANTHER" id="PTHR45913">
    <property type="entry name" value="EPM2A-INTERACTING PROTEIN 1"/>
    <property type="match status" value="1"/>
</dbReference>
<evidence type="ECO:0000313" key="3">
    <source>
        <dbReference type="Proteomes" id="UP000007819"/>
    </source>
</evidence>
<dbReference type="InterPro" id="IPR012337">
    <property type="entry name" value="RNaseH-like_sf"/>
</dbReference>
<dbReference type="PANTHER" id="PTHR45913:SF19">
    <property type="entry name" value="LOW QUALITY PROTEIN: ZINC FINGER BED DOMAIN-CONTAINING PROTEIN 5-LIKE"/>
    <property type="match status" value="1"/>
</dbReference>
<evidence type="ECO:0000313" key="2">
    <source>
        <dbReference type="EnsemblMetazoa" id="XP_008190240.1"/>
    </source>
</evidence>
<dbReference type="KEGG" id="api:103312023"/>
<dbReference type="RefSeq" id="XP_008190240.1">
    <property type="nucleotide sequence ID" value="XM_008192018.1"/>
</dbReference>
<dbReference type="SUPFAM" id="SSF53098">
    <property type="entry name" value="Ribonuclease H-like"/>
    <property type="match status" value="1"/>
</dbReference>
<keyword evidence="3" id="KW-1185">Reference proteome</keyword>
<dbReference type="GeneID" id="103312023"/>
<dbReference type="Proteomes" id="UP000007819">
    <property type="component" value="Chromosome A1"/>
</dbReference>
<dbReference type="OrthoDB" id="6616937at2759"/>
<dbReference type="Pfam" id="PF05699">
    <property type="entry name" value="Dimer_Tnp_hAT"/>
    <property type="match status" value="1"/>
</dbReference>
<dbReference type="InterPro" id="IPR008906">
    <property type="entry name" value="HATC_C_dom"/>
</dbReference>
<feature type="domain" description="HAT C-terminal dimerisation" evidence="1">
    <location>
        <begin position="57"/>
        <end position="125"/>
    </location>
</feature>
<evidence type="ECO:0000259" key="1">
    <source>
        <dbReference type="Pfam" id="PF05699"/>
    </source>
</evidence>
<reference evidence="2" key="2">
    <citation type="submission" date="2022-06" db="UniProtKB">
        <authorList>
            <consortium name="EnsemblMetazoa"/>
        </authorList>
    </citation>
    <scope>IDENTIFICATION</scope>
</reference>
<protein>
    <recommendedName>
        <fullName evidence="1">HAT C-terminal dimerisation domain-containing protein</fullName>
    </recommendedName>
</protein>
<dbReference type="EnsemblMetazoa" id="XM_008192018.1">
    <property type="protein sequence ID" value="XP_008190240.1"/>
    <property type="gene ID" value="LOC103312023"/>
</dbReference>
<sequence length="145" mass="16725">MNKKQLPSEVHFSIDNLKTDVVDNQKTVSNNEIWYKDLTIDNEKFSYMTEELIELSSDENLRIKFNETTSDKFWISIKSEYPELSKIAVSTLLPFATTYLCEMAFSALTVIKNKYRTKLNVESDLRVAVSNIKPNMETIISKAQA</sequence>